<evidence type="ECO:0000256" key="2">
    <source>
        <dbReference type="ARBA" id="ARBA00010256"/>
    </source>
</evidence>
<dbReference type="NCBIfam" id="TIGR02537">
    <property type="entry name" value="arch_flag_Nterm"/>
    <property type="match status" value="1"/>
</dbReference>
<accession>F8AMQ0</accession>
<dbReference type="Proteomes" id="UP000009296">
    <property type="component" value="Chromosome"/>
</dbReference>
<dbReference type="KEGG" id="mok:Metok_0909"/>
<organism evidence="6 7">
    <name type="scientific">Methanothermococcus okinawensis (strain DSM 14208 / JCM 11175 / IH1)</name>
    <dbReference type="NCBI Taxonomy" id="647113"/>
    <lineage>
        <taxon>Archaea</taxon>
        <taxon>Methanobacteriati</taxon>
        <taxon>Methanobacteriota</taxon>
        <taxon>Methanomada group</taxon>
        <taxon>Methanococci</taxon>
        <taxon>Methanococcales</taxon>
        <taxon>Methanococcaceae</taxon>
        <taxon>Methanothermococcus</taxon>
    </lineage>
</organism>
<keyword evidence="3 4" id="KW-0974">Archaeal flagellum</keyword>
<dbReference type="GO" id="GO:0005198">
    <property type="term" value="F:structural molecule activity"/>
    <property type="evidence" value="ECO:0007669"/>
    <property type="project" value="InterPro"/>
</dbReference>
<protein>
    <recommendedName>
        <fullName evidence="4">Flagellin</fullName>
    </recommendedName>
</protein>
<dbReference type="InterPro" id="IPR002774">
    <property type="entry name" value="Flagellin_arc-type"/>
</dbReference>
<evidence type="ECO:0000256" key="1">
    <source>
        <dbReference type="ARBA" id="ARBA00004618"/>
    </source>
</evidence>
<gene>
    <name evidence="6" type="ordered locus">Metok_0909</name>
</gene>
<evidence type="ECO:0000256" key="5">
    <source>
        <dbReference type="SAM" id="Phobius"/>
    </source>
</evidence>
<reference evidence="6" key="1">
    <citation type="submission" date="2011-05" db="EMBL/GenBank/DDBJ databases">
        <title>Complete sequence of chromosome of Methanothermococcus okinawensis IH1.</title>
        <authorList>
            <consortium name="US DOE Joint Genome Institute"/>
            <person name="Lucas S."/>
            <person name="Han J."/>
            <person name="Lapidus A."/>
            <person name="Cheng J.-F."/>
            <person name="Goodwin L."/>
            <person name="Pitluck S."/>
            <person name="Peters L."/>
            <person name="Mikhailova N."/>
            <person name="Held B."/>
            <person name="Han C."/>
            <person name="Tapia R."/>
            <person name="Land M."/>
            <person name="Hauser L."/>
            <person name="Kyrpides N."/>
            <person name="Ivanova N."/>
            <person name="Pagani I."/>
            <person name="Sieprawska-Lupa M."/>
            <person name="Takai K."/>
            <person name="Miyazaki J."/>
            <person name="Whitman W."/>
            <person name="Woyke T."/>
        </authorList>
    </citation>
    <scope>NUCLEOTIDE SEQUENCE [LARGE SCALE GENOMIC DNA]</scope>
    <source>
        <strain evidence="6">IH1</strain>
    </source>
</reference>
<feature type="transmembrane region" description="Helical" evidence="5">
    <location>
        <begin position="21"/>
        <end position="39"/>
    </location>
</feature>
<evidence type="ECO:0000256" key="3">
    <source>
        <dbReference type="ARBA" id="ARBA00022440"/>
    </source>
</evidence>
<dbReference type="GO" id="GO:0097588">
    <property type="term" value="P:archaeal or bacterial-type flagellum-dependent cell motility"/>
    <property type="evidence" value="ECO:0007669"/>
    <property type="project" value="InterPro"/>
</dbReference>
<proteinExistence type="inferred from homology"/>
<dbReference type="PANTHER" id="PTHR35903">
    <property type="entry name" value="FLAGELLIN B1"/>
    <property type="match status" value="1"/>
</dbReference>
<keyword evidence="6" id="KW-0969">Cilium</keyword>
<comment type="subcellular location">
    <subcellularLocation>
        <location evidence="1 4">Archaeal flagellum</location>
    </subcellularLocation>
</comment>
<dbReference type="HOGENOM" id="CLU_051124_0_0_2"/>
<keyword evidence="5" id="KW-0472">Membrane</keyword>
<keyword evidence="5" id="KW-1133">Transmembrane helix</keyword>
<evidence type="ECO:0000313" key="7">
    <source>
        <dbReference type="Proteomes" id="UP000009296"/>
    </source>
</evidence>
<dbReference type="EMBL" id="CP002792">
    <property type="protein sequence ID" value="AEH06881.1"/>
    <property type="molecule type" value="Genomic_DNA"/>
</dbReference>
<dbReference type="PANTHER" id="PTHR35903:SF1">
    <property type="entry name" value="FLAGELLIN B1"/>
    <property type="match status" value="1"/>
</dbReference>
<keyword evidence="7" id="KW-1185">Reference proteome</keyword>
<dbReference type="GO" id="GO:0097589">
    <property type="term" value="C:archaeal-type flagellum"/>
    <property type="evidence" value="ECO:0007669"/>
    <property type="project" value="UniProtKB-SubCell"/>
</dbReference>
<sequence>MKIKILEFLKNKKGASGIGTLIVFIAMVLVAAVAASVLINTSGFLQQKASSTGKESTEQVASGLLCNGVSGHIYKYGDTFYDLDKMVMYVSPNAGSAPIDLKQAKLFLTYDGKSVVLKYGGTIGAVAGSQDVFSLTHAFSINYSNESNPVTNTYLENDKSSAFEINYTGATYSTTTTKLINGTTDQINITSNNANLINIFKGLRVGDTVTVDTNNTALTTHPASATVDSVTKLNSGDYEVIMNFSSNVVSDTTTTTTLGDNDWVKLNGSVYVDKIKISTTNSKLIAVLKGLSVGNTVTVLSNNTITSENTTTVNSTSYDGTTFTITMNFANYSIISADKTLGTSDWVYLNGTAVWGGANDKQFLIAPLQDNDGSVVNTGVINKGDLVAVLVNSQAAFDSEISERTDISGKLQPEFGAPAVVDFTTPVAYTKEVMELQ</sequence>
<dbReference type="Pfam" id="PF01917">
    <property type="entry name" value="Flagellin_arch-type"/>
    <property type="match status" value="1"/>
</dbReference>
<evidence type="ECO:0000313" key="6">
    <source>
        <dbReference type="EMBL" id="AEH06881.1"/>
    </source>
</evidence>
<keyword evidence="5" id="KW-0812">Transmembrane</keyword>
<dbReference type="AlphaFoldDB" id="F8AMQ0"/>
<name>F8AMQ0_METOI</name>
<keyword evidence="6" id="KW-0966">Cell projection</keyword>
<dbReference type="STRING" id="647113.Metok_0909"/>
<comment type="similarity">
    <text evidence="2 4">Belongs to the archaeal flagellin family.</text>
</comment>
<dbReference type="eggNOG" id="arCOG01829">
    <property type="taxonomic scope" value="Archaea"/>
</dbReference>
<comment type="function">
    <text evidence="4">Flagellin is the subunit protein which polymerizes to form the filaments of archaeal flagella.</text>
</comment>
<evidence type="ECO:0000256" key="4">
    <source>
        <dbReference type="RuleBase" id="RU361282"/>
    </source>
</evidence>
<dbReference type="InterPro" id="IPR013373">
    <property type="entry name" value="Flagellin/pilin_N_arc"/>
</dbReference>
<keyword evidence="6" id="KW-0282">Flagellum</keyword>